<reference evidence="2 3" key="1">
    <citation type="submission" date="2016-04" db="EMBL/GenBank/DDBJ databases">
        <title>First whole genome shotgun sequence of the bacterium Enteractinococcus sp. strain UASWS1574.</title>
        <authorList>
            <person name="Crovadore J."/>
            <person name="Chablais R."/>
            <person name="Lefort F."/>
        </authorList>
    </citation>
    <scope>NUCLEOTIDE SEQUENCE [LARGE SCALE GENOMIC DNA]</scope>
    <source>
        <strain evidence="2 3">UASWS1574</strain>
    </source>
</reference>
<sequence length="85" mass="9252">MIPMITVAVAGMPAVVGVTSMMVAFLPMLTGRMLMVVVLVPLMGMFSVRDSSVAVVCLMRRRSIVVVVFVVAFNHDKVLSEQGRR</sequence>
<dbReference type="AlphaFoldDB" id="A0A1B7LYM1"/>
<gene>
    <name evidence="2" type="ORF">A6F49_11000</name>
</gene>
<keyword evidence="1" id="KW-1133">Transmembrane helix</keyword>
<feature type="transmembrane region" description="Helical" evidence="1">
    <location>
        <begin position="34"/>
        <end position="59"/>
    </location>
</feature>
<evidence type="ECO:0000313" key="2">
    <source>
        <dbReference type="EMBL" id="OAV60488.1"/>
    </source>
</evidence>
<evidence type="ECO:0000256" key="1">
    <source>
        <dbReference type="SAM" id="Phobius"/>
    </source>
</evidence>
<protein>
    <submittedName>
        <fullName evidence="2">Uncharacterized protein</fullName>
    </submittedName>
</protein>
<keyword evidence="3" id="KW-1185">Reference proteome</keyword>
<evidence type="ECO:0000313" key="3">
    <source>
        <dbReference type="Proteomes" id="UP000078292"/>
    </source>
</evidence>
<dbReference type="EMBL" id="LXEY01000019">
    <property type="protein sequence ID" value="OAV60488.1"/>
    <property type="molecule type" value="Genomic_DNA"/>
</dbReference>
<feature type="transmembrane region" description="Helical" evidence="1">
    <location>
        <begin position="7"/>
        <end position="28"/>
    </location>
</feature>
<proteinExistence type="predicted"/>
<comment type="caution">
    <text evidence="2">The sequence shown here is derived from an EMBL/GenBank/DDBJ whole genome shotgun (WGS) entry which is preliminary data.</text>
</comment>
<organism evidence="2 3">
    <name type="scientific">Enteractinococcus helveticum</name>
    <dbReference type="NCBI Taxonomy" id="1837282"/>
    <lineage>
        <taxon>Bacteria</taxon>
        <taxon>Bacillati</taxon>
        <taxon>Actinomycetota</taxon>
        <taxon>Actinomycetes</taxon>
        <taxon>Micrococcales</taxon>
        <taxon>Micrococcaceae</taxon>
    </lineage>
</organism>
<dbReference type="STRING" id="1837282.A6F49_11000"/>
<keyword evidence="1" id="KW-0472">Membrane</keyword>
<dbReference type="RefSeq" id="WP_043058041.1">
    <property type="nucleotide sequence ID" value="NZ_LXEY01000019.1"/>
</dbReference>
<keyword evidence="1" id="KW-0812">Transmembrane</keyword>
<dbReference type="Proteomes" id="UP000078292">
    <property type="component" value="Unassembled WGS sequence"/>
</dbReference>
<name>A0A1B7LYM1_9MICC</name>
<accession>A0A1B7LYM1</accession>